<sequence>MSRESFATGPEYWSFMDRARQKLDDRDMPSTRMLLALNRSSEVIKNALESTVHKKHGLTWQGFKFLFVLWVSGELEPHRTAELTYLRRATVSSLANALEERALITKRPSESDGRSVLLSVTGDGEELIETVLREQQDSLTRWASPLTPTEQQILVLLLEKLLAGQR</sequence>
<evidence type="ECO:0000313" key="5">
    <source>
        <dbReference type="EMBL" id="MCJ7858408.1"/>
    </source>
</evidence>
<dbReference type="PROSITE" id="PS50995">
    <property type="entry name" value="HTH_MARR_2"/>
    <property type="match status" value="1"/>
</dbReference>
<dbReference type="PANTHER" id="PTHR33164:SF43">
    <property type="entry name" value="HTH-TYPE TRANSCRIPTIONAL REPRESSOR YETL"/>
    <property type="match status" value="1"/>
</dbReference>
<feature type="domain" description="HTH marR-type" evidence="4">
    <location>
        <begin position="30"/>
        <end position="163"/>
    </location>
</feature>
<dbReference type="Pfam" id="PF22381">
    <property type="entry name" value="Staph_reg_Sar_Rot"/>
    <property type="match status" value="1"/>
</dbReference>
<organism evidence="5 6">
    <name type="scientific">Corynebacterium kalidii</name>
    <dbReference type="NCBI Taxonomy" id="2931982"/>
    <lineage>
        <taxon>Bacteria</taxon>
        <taxon>Bacillati</taxon>
        <taxon>Actinomycetota</taxon>
        <taxon>Actinomycetes</taxon>
        <taxon>Mycobacteriales</taxon>
        <taxon>Corynebacteriaceae</taxon>
        <taxon>Corynebacterium</taxon>
    </lineage>
</organism>
<dbReference type="EMBL" id="JALIEA010000012">
    <property type="protein sequence ID" value="MCJ7858408.1"/>
    <property type="molecule type" value="Genomic_DNA"/>
</dbReference>
<dbReference type="Gene3D" id="1.10.10.10">
    <property type="entry name" value="Winged helix-like DNA-binding domain superfamily/Winged helix DNA-binding domain"/>
    <property type="match status" value="1"/>
</dbReference>
<dbReference type="SUPFAM" id="SSF46785">
    <property type="entry name" value="Winged helix' DNA-binding domain"/>
    <property type="match status" value="1"/>
</dbReference>
<dbReference type="InterPro" id="IPR036390">
    <property type="entry name" value="WH_DNA-bd_sf"/>
</dbReference>
<reference evidence="5" key="1">
    <citation type="submission" date="2022-04" db="EMBL/GenBank/DDBJ databases">
        <title>Corynebacterium kalidii LD5P10.</title>
        <authorList>
            <person name="Sun J.Q."/>
        </authorList>
    </citation>
    <scope>NUCLEOTIDE SEQUENCE</scope>
    <source>
        <strain evidence="5">LD5P10</strain>
    </source>
</reference>
<evidence type="ECO:0000313" key="6">
    <source>
        <dbReference type="Proteomes" id="UP001139207"/>
    </source>
</evidence>
<keyword evidence="1" id="KW-0805">Transcription regulation</keyword>
<dbReference type="AlphaFoldDB" id="A0A9X1WH74"/>
<dbReference type="InterPro" id="IPR000835">
    <property type="entry name" value="HTH_MarR-typ"/>
</dbReference>
<dbReference type="SMART" id="SM00347">
    <property type="entry name" value="HTH_MARR"/>
    <property type="match status" value="1"/>
</dbReference>
<name>A0A9X1WH74_9CORY</name>
<accession>A0A9X1WH74</accession>
<dbReference type="PANTHER" id="PTHR33164">
    <property type="entry name" value="TRANSCRIPTIONAL REGULATOR, MARR FAMILY"/>
    <property type="match status" value="1"/>
</dbReference>
<dbReference type="InterPro" id="IPR055166">
    <property type="entry name" value="Transc_reg_Sar_Rot_HTH"/>
</dbReference>
<evidence type="ECO:0000256" key="2">
    <source>
        <dbReference type="ARBA" id="ARBA00023125"/>
    </source>
</evidence>
<dbReference type="InterPro" id="IPR036388">
    <property type="entry name" value="WH-like_DNA-bd_sf"/>
</dbReference>
<gene>
    <name evidence="5" type="ORF">MUN33_06725</name>
</gene>
<dbReference type="GO" id="GO:0006950">
    <property type="term" value="P:response to stress"/>
    <property type="evidence" value="ECO:0007669"/>
    <property type="project" value="TreeGrafter"/>
</dbReference>
<dbReference type="Proteomes" id="UP001139207">
    <property type="component" value="Unassembled WGS sequence"/>
</dbReference>
<comment type="caution">
    <text evidence="5">The sequence shown here is derived from an EMBL/GenBank/DDBJ whole genome shotgun (WGS) entry which is preliminary data.</text>
</comment>
<evidence type="ECO:0000256" key="1">
    <source>
        <dbReference type="ARBA" id="ARBA00023015"/>
    </source>
</evidence>
<dbReference type="RefSeq" id="WP_244804133.1">
    <property type="nucleotide sequence ID" value="NZ_JALIEA010000012.1"/>
</dbReference>
<dbReference type="PRINTS" id="PR00598">
    <property type="entry name" value="HTHMARR"/>
</dbReference>
<keyword evidence="6" id="KW-1185">Reference proteome</keyword>
<proteinExistence type="predicted"/>
<keyword evidence="3" id="KW-0804">Transcription</keyword>
<evidence type="ECO:0000256" key="3">
    <source>
        <dbReference type="ARBA" id="ARBA00023163"/>
    </source>
</evidence>
<dbReference type="GO" id="GO:0003700">
    <property type="term" value="F:DNA-binding transcription factor activity"/>
    <property type="evidence" value="ECO:0007669"/>
    <property type="project" value="InterPro"/>
</dbReference>
<dbReference type="GO" id="GO:0003677">
    <property type="term" value="F:DNA binding"/>
    <property type="evidence" value="ECO:0007669"/>
    <property type="project" value="UniProtKB-KW"/>
</dbReference>
<protein>
    <submittedName>
        <fullName evidence="5">MarR family transcriptional regulator</fullName>
    </submittedName>
</protein>
<dbReference type="InterPro" id="IPR039422">
    <property type="entry name" value="MarR/SlyA-like"/>
</dbReference>
<evidence type="ECO:0000259" key="4">
    <source>
        <dbReference type="PROSITE" id="PS50995"/>
    </source>
</evidence>
<keyword evidence="2" id="KW-0238">DNA-binding</keyword>